<dbReference type="OrthoDB" id="118349at2759"/>
<comment type="caution">
    <text evidence="2">The sequence shown here is derived from an EMBL/GenBank/DDBJ whole genome shotgun (WGS) entry which is preliminary data.</text>
</comment>
<name>A0A225VN53_9STRA</name>
<protein>
    <submittedName>
        <fullName evidence="2">Ta1-3 Polyprotein</fullName>
    </submittedName>
</protein>
<dbReference type="EMBL" id="NBNE01003919">
    <property type="protein sequence ID" value="OWZ06544.1"/>
    <property type="molecule type" value="Genomic_DNA"/>
</dbReference>
<reference evidence="3" key="1">
    <citation type="submission" date="2017-03" db="EMBL/GenBank/DDBJ databases">
        <title>Phytopthora megakarya and P. palmivora, two closely related causual agents of cacao black pod achieved similar genome size and gene model numbers by different mechanisms.</title>
        <authorList>
            <person name="Ali S."/>
            <person name="Shao J."/>
            <person name="Larry D.J."/>
            <person name="Kronmiller B."/>
            <person name="Shen D."/>
            <person name="Strem M.D."/>
            <person name="Melnick R.L."/>
            <person name="Guiltinan M.J."/>
            <person name="Tyler B.M."/>
            <person name="Meinhardt L.W."/>
            <person name="Bailey B.A."/>
        </authorList>
    </citation>
    <scope>NUCLEOTIDE SEQUENCE [LARGE SCALE GENOMIC DNA]</scope>
    <source>
        <strain evidence="3">zdho120</strain>
    </source>
</reference>
<dbReference type="InterPro" id="IPR054722">
    <property type="entry name" value="PolX-like_BBD"/>
</dbReference>
<evidence type="ECO:0000313" key="2">
    <source>
        <dbReference type="EMBL" id="OWZ06544.1"/>
    </source>
</evidence>
<dbReference type="Pfam" id="PF22936">
    <property type="entry name" value="Pol_BBD"/>
    <property type="match status" value="1"/>
</dbReference>
<proteinExistence type="predicted"/>
<sequence>MNPMDINDEQLNVPNSLWVVDTGADHGISSDRKWFSRLSEGQTHLFEYGNGGTSSTKLQGTAKIGEYLCLLDDKNRFTFAAVTIDEVYYLPSKHFNSNTRVLSVCTQLDVQKTLKEWHFRLGHMGKGRLMNILAGRVIKNALHLSRREMETVSFFCRTCDLGKSQRMSYKNMVEQKATDALHILHMGSPGKIRPQGLYTSIGHKYALAVVDDATAYK</sequence>
<accession>A0A225VN53</accession>
<evidence type="ECO:0000259" key="1">
    <source>
        <dbReference type="Pfam" id="PF22936"/>
    </source>
</evidence>
<evidence type="ECO:0000313" key="3">
    <source>
        <dbReference type="Proteomes" id="UP000198211"/>
    </source>
</evidence>
<dbReference type="Proteomes" id="UP000198211">
    <property type="component" value="Unassembled WGS sequence"/>
</dbReference>
<feature type="domain" description="Retrovirus-related Pol polyprotein from transposon TNT 1-94-like beta-barrel" evidence="1">
    <location>
        <begin position="18"/>
        <end position="96"/>
    </location>
</feature>
<dbReference type="AlphaFoldDB" id="A0A225VN53"/>
<gene>
    <name evidence="2" type="ORF">PHMEG_00021186</name>
</gene>
<organism evidence="2 3">
    <name type="scientific">Phytophthora megakarya</name>
    <dbReference type="NCBI Taxonomy" id="4795"/>
    <lineage>
        <taxon>Eukaryota</taxon>
        <taxon>Sar</taxon>
        <taxon>Stramenopiles</taxon>
        <taxon>Oomycota</taxon>
        <taxon>Peronosporomycetes</taxon>
        <taxon>Peronosporales</taxon>
        <taxon>Peronosporaceae</taxon>
        <taxon>Phytophthora</taxon>
    </lineage>
</organism>
<keyword evidence="3" id="KW-1185">Reference proteome</keyword>